<evidence type="ECO:0000256" key="8">
    <source>
        <dbReference type="ARBA" id="ARBA00022842"/>
    </source>
</evidence>
<evidence type="ECO:0000256" key="4">
    <source>
        <dbReference type="ARBA" id="ARBA00022679"/>
    </source>
</evidence>
<keyword evidence="8 10" id="KW-0460">Magnesium</keyword>
<feature type="binding site" evidence="10">
    <location>
        <position position="260"/>
    </location>
    <ligand>
        <name>L-methionine</name>
        <dbReference type="ChEBI" id="CHEBI:57844"/>
        <note>ligand shared between two neighboring subunits</note>
    </ligand>
</feature>
<dbReference type="InterPro" id="IPR022630">
    <property type="entry name" value="S-AdoMet_synt_C"/>
</dbReference>
<keyword evidence="17" id="KW-1185">Reference proteome</keyword>
<dbReference type="PROSITE" id="PS00376">
    <property type="entry name" value="ADOMET_SYNTHASE_1"/>
    <property type="match status" value="1"/>
</dbReference>
<dbReference type="Proteomes" id="UP001211249">
    <property type="component" value="Unassembled WGS sequence"/>
</dbReference>
<comment type="cofactor">
    <cofactor evidence="10">
        <name>Mg(2+)</name>
        <dbReference type="ChEBI" id="CHEBI:18420"/>
    </cofactor>
    <text evidence="10">Binds 2 divalent ions per subunit.</text>
</comment>
<keyword evidence="3 10" id="KW-0554">One-carbon metabolism</keyword>
<dbReference type="Pfam" id="PF02773">
    <property type="entry name" value="S-AdoMet_synt_C"/>
    <property type="match status" value="1"/>
</dbReference>
<evidence type="ECO:0000256" key="9">
    <source>
        <dbReference type="ARBA" id="ARBA00022958"/>
    </source>
</evidence>
<feature type="binding site" description="in other chain" evidence="10">
    <location>
        <position position="16"/>
    </location>
    <ligand>
        <name>ATP</name>
        <dbReference type="ChEBI" id="CHEBI:30616"/>
        <note>ligand shared between two neighboring subunits</note>
    </ligand>
</feature>
<feature type="binding site" evidence="10">
    <location>
        <position position="283"/>
    </location>
    <ligand>
        <name>ATP</name>
        <dbReference type="ChEBI" id="CHEBI:30616"/>
        <note>ligand shared between two neighboring subunits</note>
    </ligand>
</feature>
<comment type="subunit">
    <text evidence="10">Homotetramer; dimer of dimers.</text>
</comment>
<evidence type="ECO:0000256" key="11">
    <source>
        <dbReference type="RuleBase" id="RU000542"/>
    </source>
</evidence>
<evidence type="ECO:0000259" key="14">
    <source>
        <dbReference type="Pfam" id="PF02772"/>
    </source>
</evidence>
<feature type="binding site" description="in other chain" evidence="10">
    <location>
        <begin position="251"/>
        <end position="252"/>
    </location>
    <ligand>
        <name>ATP</name>
        <dbReference type="ChEBI" id="CHEBI:30616"/>
        <note>ligand shared between two neighboring subunits</note>
    </ligand>
</feature>
<dbReference type="SUPFAM" id="SSF55973">
    <property type="entry name" value="S-adenosylmethionine synthetase"/>
    <property type="match status" value="3"/>
</dbReference>
<feature type="binding site" description="in other chain" evidence="10">
    <location>
        <position position="291"/>
    </location>
    <ligand>
        <name>L-methionine</name>
        <dbReference type="ChEBI" id="CHEBI:57844"/>
        <note>ligand shared between two neighboring subunits</note>
    </ligand>
</feature>
<evidence type="ECO:0000256" key="3">
    <source>
        <dbReference type="ARBA" id="ARBA00022563"/>
    </source>
</evidence>
<dbReference type="PIRSF" id="PIRSF000497">
    <property type="entry name" value="MAT"/>
    <property type="match status" value="1"/>
</dbReference>
<feature type="region of interest" description="Flexible loop" evidence="10">
    <location>
        <begin position="100"/>
        <end position="110"/>
    </location>
</feature>
<feature type="domain" description="S-adenosylmethionine synthetase C-terminal" evidence="15">
    <location>
        <begin position="254"/>
        <end position="400"/>
    </location>
</feature>
<keyword evidence="6 10" id="KW-0547">Nucleotide-binding</keyword>
<feature type="binding site" description="in other chain" evidence="10">
    <location>
        <position position="100"/>
    </location>
    <ligand>
        <name>L-methionine</name>
        <dbReference type="ChEBI" id="CHEBI:57844"/>
        <note>ligand shared between two neighboring subunits</note>
    </ligand>
</feature>
<evidence type="ECO:0000313" key="17">
    <source>
        <dbReference type="Proteomes" id="UP001211249"/>
    </source>
</evidence>
<feature type="binding site" evidence="10">
    <location>
        <position position="44"/>
    </location>
    <ligand>
        <name>K(+)</name>
        <dbReference type="ChEBI" id="CHEBI:29103"/>
    </ligand>
</feature>
<evidence type="ECO:0000256" key="1">
    <source>
        <dbReference type="ARBA" id="ARBA00005224"/>
    </source>
</evidence>
<feature type="binding site" description="in other chain" evidence="10">
    <location>
        <begin position="266"/>
        <end position="267"/>
    </location>
    <ligand>
        <name>ATP</name>
        <dbReference type="ChEBI" id="CHEBI:30616"/>
        <note>ligand shared between two neighboring subunits</note>
    </ligand>
</feature>
<dbReference type="RefSeq" id="WP_271795274.1">
    <property type="nucleotide sequence ID" value="NZ_JAQMUC010000029.1"/>
</dbReference>
<dbReference type="PANTHER" id="PTHR11964">
    <property type="entry name" value="S-ADENOSYLMETHIONINE SYNTHETASE"/>
    <property type="match status" value="1"/>
</dbReference>
<comment type="similarity">
    <text evidence="2 10 12">Belongs to the AdoMet synthase family.</text>
</comment>
<evidence type="ECO:0000259" key="13">
    <source>
        <dbReference type="Pfam" id="PF00438"/>
    </source>
</evidence>
<comment type="cofactor">
    <cofactor evidence="10">
        <name>K(+)</name>
        <dbReference type="ChEBI" id="CHEBI:29103"/>
    </cofactor>
    <text evidence="10">Binds 1 potassium ion per subunit.</text>
</comment>
<evidence type="ECO:0000256" key="2">
    <source>
        <dbReference type="ARBA" id="ARBA00009685"/>
    </source>
</evidence>
<feature type="domain" description="S-adenosylmethionine synthetase central" evidence="14">
    <location>
        <begin position="125"/>
        <end position="252"/>
    </location>
</feature>
<keyword evidence="4 10" id="KW-0808">Transferase</keyword>
<feature type="domain" description="S-adenosylmethionine synthetase N-terminal" evidence="13">
    <location>
        <begin position="5"/>
        <end position="102"/>
    </location>
</feature>
<proteinExistence type="inferred from homology"/>
<evidence type="ECO:0000256" key="12">
    <source>
        <dbReference type="RuleBase" id="RU004462"/>
    </source>
</evidence>
<keyword evidence="10" id="KW-0963">Cytoplasm</keyword>
<dbReference type="InterPro" id="IPR022629">
    <property type="entry name" value="S-AdoMet_synt_central"/>
</dbReference>
<dbReference type="PROSITE" id="PS00377">
    <property type="entry name" value="ADOMET_SYNTHASE_2"/>
    <property type="match status" value="1"/>
</dbReference>
<evidence type="ECO:0000256" key="10">
    <source>
        <dbReference type="HAMAP-Rule" id="MF_00086"/>
    </source>
</evidence>
<comment type="caution">
    <text evidence="16">The sequence shown here is derived from an EMBL/GenBank/DDBJ whole genome shotgun (WGS) entry which is preliminary data.</text>
</comment>
<dbReference type="InterPro" id="IPR002133">
    <property type="entry name" value="S-AdoMet_synthetase"/>
</dbReference>
<dbReference type="NCBIfam" id="TIGR01034">
    <property type="entry name" value="metK"/>
    <property type="match status" value="1"/>
</dbReference>
<comment type="pathway">
    <text evidence="1 10">Amino-acid biosynthesis; S-adenosyl-L-methionine biosynthesis; S-adenosyl-L-methionine from L-methionine: step 1/1.</text>
</comment>
<accession>A0ABT5ADF1</accession>
<evidence type="ECO:0000256" key="7">
    <source>
        <dbReference type="ARBA" id="ARBA00022840"/>
    </source>
</evidence>
<gene>
    <name evidence="10 16" type="primary">metK</name>
    <name evidence="16" type="ORF">PN451_05460</name>
</gene>
<comment type="catalytic activity">
    <reaction evidence="10">
        <text>L-methionine + ATP + H2O = S-adenosyl-L-methionine + phosphate + diphosphate</text>
        <dbReference type="Rhea" id="RHEA:21080"/>
        <dbReference type="ChEBI" id="CHEBI:15377"/>
        <dbReference type="ChEBI" id="CHEBI:30616"/>
        <dbReference type="ChEBI" id="CHEBI:33019"/>
        <dbReference type="ChEBI" id="CHEBI:43474"/>
        <dbReference type="ChEBI" id="CHEBI:57844"/>
        <dbReference type="ChEBI" id="CHEBI:59789"/>
        <dbReference type="EC" id="2.5.1.6"/>
    </reaction>
</comment>
<dbReference type="InterPro" id="IPR022631">
    <property type="entry name" value="ADOMET_SYNTHASE_CS"/>
</dbReference>
<dbReference type="Pfam" id="PF02772">
    <property type="entry name" value="S-AdoMet_synt_M"/>
    <property type="match status" value="1"/>
</dbReference>
<dbReference type="InterPro" id="IPR022628">
    <property type="entry name" value="S-AdoMet_synt_N"/>
</dbReference>
<sequence length="412" mass="44696">MSRRYLFTSESVTEGHPDKICDQISDTIIDALLAEDPHSRVAAEVVVNTGLVLITGEITTKAHVNYVHLARKKIAEIGYTDADNGFSANSASVLIALDEQSPDIAQGVNVAKESRTEDSEELFDKIGAGDQGIMFGFACNETPELMPLPISLAHRIARRLAGVRKAGILPYLRPDGKTQVTVVYEDGKPVGIDTILISTQHTATIDDISDDAKVQDKIKSDLWTEVVEPIFGDITIKPSQETRFLVNPTGKFVIGGPQGDSGLTGRKIIVDTYGGYSRHGGGAFSGKDPTKVDRSAAYAARYAAKNIVAAGLAQKCEVQLSYAIGVARPVSIFVDTFGTGKVDDEILLNLVKENFELRPAGIIHVFNLRNLPSERGGRFYQDVAAYGHLGRTDLDLPWERTDKVDVLKQAVN</sequence>
<feature type="binding site" description="in other chain" evidence="10">
    <location>
        <position position="57"/>
    </location>
    <ligand>
        <name>L-methionine</name>
        <dbReference type="ChEBI" id="CHEBI:57844"/>
        <note>ligand shared between two neighboring subunits</note>
    </ligand>
</feature>
<keyword evidence="5 10" id="KW-0479">Metal-binding</keyword>
<protein>
    <recommendedName>
        <fullName evidence="10">S-adenosylmethionine synthase</fullName>
        <shortName evidence="10">AdoMet synthase</shortName>
        <ecNumber evidence="10">2.5.1.6</ecNumber>
    </recommendedName>
    <alternativeName>
        <fullName evidence="10">MAT</fullName>
    </alternativeName>
    <alternativeName>
        <fullName evidence="10">Methionine adenosyltransferase</fullName>
    </alternativeName>
</protein>
<evidence type="ECO:0000256" key="6">
    <source>
        <dbReference type="ARBA" id="ARBA00022741"/>
    </source>
</evidence>
<keyword evidence="7 10" id="KW-0067">ATP-binding</keyword>
<feature type="binding site" evidence="10">
    <location>
        <position position="18"/>
    </location>
    <ligand>
        <name>Mg(2+)</name>
        <dbReference type="ChEBI" id="CHEBI:18420"/>
    </ligand>
</feature>
<organism evidence="16 17">
    <name type="scientific">Dolichospermum planctonicum CS-1226</name>
    <dbReference type="NCBI Taxonomy" id="3021751"/>
    <lineage>
        <taxon>Bacteria</taxon>
        <taxon>Bacillati</taxon>
        <taxon>Cyanobacteriota</taxon>
        <taxon>Cyanophyceae</taxon>
        <taxon>Nostocales</taxon>
        <taxon>Aphanizomenonaceae</taxon>
        <taxon>Dolichospermum</taxon>
        <taxon>Dolichospermum planctonicum</taxon>
    </lineage>
</organism>
<dbReference type="HAMAP" id="MF_00086">
    <property type="entry name" value="S_AdoMet_synth1"/>
    <property type="match status" value="1"/>
</dbReference>
<dbReference type="EC" id="2.5.1.6" evidence="10"/>
<dbReference type="CDD" id="cd18079">
    <property type="entry name" value="S-AdoMet_synt"/>
    <property type="match status" value="1"/>
</dbReference>
<feature type="binding site" evidence="10">
    <location>
        <position position="260"/>
    </location>
    <ligand>
        <name>ATP</name>
        <dbReference type="ChEBI" id="CHEBI:30616"/>
        <note>ligand shared between two neighboring subunits</note>
    </ligand>
</feature>
<feature type="binding site" description="in other chain" evidence="10">
    <location>
        <begin position="175"/>
        <end position="177"/>
    </location>
    <ligand>
        <name>ATP</name>
        <dbReference type="ChEBI" id="CHEBI:30616"/>
        <note>ligand shared between two neighboring subunits</note>
    </ligand>
</feature>
<comment type="function">
    <text evidence="10">Catalyzes the formation of S-adenosylmethionine (AdoMet) from methionine and ATP. The overall synthetic reaction is composed of two sequential steps, AdoMet formation and the subsequent tripolyphosphate hydrolysis which occurs prior to release of AdoMet from the enzyme.</text>
</comment>
<feature type="binding site" evidence="10">
    <location>
        <position position="287"/>
    </location>
    <ligand>
        <name>ATP</name>
        <dbReference type="ChEBI" id="CHEBI:30616"/>
        <note>ligand shared between two neighboring subunits</note>
    </ligand>
</feature>
<keyword evidence="9 10" id="KW-0630">Potassium</keyword>
<dbReference type="InterPro" id="IPR022636">
    <property type="entry name" value="S-AdoMet_synthetase_sfam"/>
</dbReference>
<dbReference type="Pfam" id="PF00438">
    <property type="entry name" value="S-AdoMet_synt_N"/>
    <property type="match status" value="1"/>
</dbReference>
<evidence type="ECO:0000259" key="15">
    <source>
        <dbReference type="Pfam" id="PF02773"/>
    </source>
</evidence>
<comment type="subcellular location">
    <subcellularLocation>
        <location evidence="10 11">Cytoplasm</location>
    </subcellularLocation>
</comment>
<evidence type="ECO:0000313" key="16">
    <source>
        <dbReference type="EMBL" id="MDB9535300.1"/>
    </source>
</evidence>
<evidence type="ECO:0000256" key="5">
    <source>
        <dbReference type="ARBA" id="ARBA00022723"/>
    </source>
</evidence>
<reference evidence="16 17" key="1">
    <citation type="submission" date="2023-01" db="EMBL/GenBank/DDBJ databases">
        <title>Genomes from the Australian National Cyanobacteria Reference Collection.</title>
        <authorList>
            <person name="Willis A."/>
            <person name="Lee E.M.F."/>
        </authorList>
    </citation>
    <scope>NUCLEOTIDE SEQUENCE [LARGE SCALE GENOMIC DNA]</scope>
    <source>
        <strain evidence="16 17">CS-1226</strain>
    </source>
</reference>
<dbReference type="Gene3D" id="3.30.300.10">
    <property type="match status" value="3"/>
</dbReference>
<dbReference type="EMBL" id="JAQMUC010000029">
    <property type="protein sequence ID" value="MDB9535300.1"/>
    <property type="molecule type" value="Genomic_DNA"/>
</dbReference>
<dbReference type="GO" id="GO:0004478">
    <property type="term" value="F:methionine adenosyltransferase activity"/>
    <property type="evidence" value="ECO:0007669"/>
    <property type="project" value="UniProtKB-EC"/>
</dbReference>
<name>A0ABT5ADF1_9CYAN</name>